<dbReference type="AlphaFoldDB" id="A0A1G9IQY4"/>
<reference evidence="3" key="1">
    <citation type="submission" date="2016-10" db="EMBL/GenBank/DDBJ databases">
        <authorList>
            <person name="Varghese N."/>
            <person name="Submissions S."/>
        </authorList>
    </citation>
    <scope>NUCLEOTIDE SEQUENCE [LARGE SCALE GENOMIC DNA]</scope>
    <source>
        <strain evidence="3">CGMCC 1.11022</strain>
    </source>
</reference>
<keyword evidence="3" id="KW-1185">Reference proteome</keyword>
<feature type="region of interest" description="Disordered" evidence="1">
    <location>
        <begin position="39"/>
        <end position="85"/>
    </location>
</feature>
<gene>
    <name evidence="2" type="ORF">SAMN05428953_13141</name>
</gene>
<organism evidence="2 3">
    <name type="scientific">Mesorhizobium muleiense</name>
    <dbReference type="NCBI Taxonomy" id="1004279"/>
    <lineage>
        <taxon>Bacteria</taxon>
        <taxon>Pseudomonadati</taxon>
        <taxon>Pseudomonadota</taxon>
        <taxon>Alphaproteobacteria</taxon>
        <taxon>Hyphomicrobiales</taxon>
        <taxon>Phyllobacteriaceae</taxon>
        <taxon>Mesorhizobium</taxon>
    </lineage>
</organism>
<dbReference type="Proteomes" id="UP000198894">
    <property type="component" value="Unassembled WGS sequence"/>
</dbReference>
<evidence type="ECO:0000313" key="3">
    <source>
        <dbReference type="Proteomes" id="UP000198894"/>
    </source>
</evidence>
<proteinExistence type="predicted"/>
<name>A0A1G9IQY4_9HYPH</name>
<evidence type="ECO:0000256" key="1">
    <source>
        <dbReference type="SAM" id="MobiDB-lite"/>
    </source>
</evidence>
<protein>
    <submittedName>
        <fullName evidence="2">Uncharacterized protein</fullName>
    </submittedName>
</protein>
<sequence length="203" mass="22209">MGHRTGKARTIFRDHTTAIPRHSLLCLLAADLISAWPAPIRQSTPTPPQSGAGHSSPPTQSSPPAQFWPPAQSSPPATSRAVRPKPGQRFCSRAAALHVKTPCLAIPVRQIAWSGSTIRPEARRVERRRASGCCFFACRYRKTAAHPRVRPEASLCATCIKFKKTVASRGQKVLKTVSMALNVSRSGCTRQGLMICCRFKENE</sequence>
<feature type="compositionally biased region" description="Low complexity" evidence="1">
    <location>
        <begin position="55"/>
        <end position="64"/>
    </location>
</feature>
<accession>A0A1G9IQY4</accession>
<evidence type="ECO:0000313" key="2">
    <source>
        <dbReference type="EMBL" id="SDL27709.1"/>
    </source>
</evidence>
<dbReference type="EMBL" id="FNEE01000031">
    <property type="protein sequence ID" value="SDL27709.1"/>
    <property type="molecule type" value="Genomic_DNA"/>
</dbReference>